<feature type="region of interest" description="Disordered" evidence="1">
    <location>
        <begin position="1"/>
        <end position="30"/>
    </location>
</feature>
<name>A0AA39K4H2_ARMTA</name>
<comment type="caution">
    <text evidence="2">The sequence shown here is derived from an EMBL/GenBank/DDBJ whole genome shotgun (WGS) entry which is preliminary data.</text>
</comment>
<organism evidence="2 3">
    <name type="scientific">Armillaria tabescens</name>
    <name type="common">Ringless honey mushroom</name>
    <name type="synonym">Agaricus tabescens</name>
    <dbReference type="NCBI Taxonomy" id="1929756"/>
    <lineage>
        <taxon>Eukaryota</taxon>
        <taxon>Fungi</taxon>
        <taxon>Dikarya</taxon>
        <taxon>Basidiomycota</taxon>
        <taxon>Agaricomycotina</taxon>
        <taxon>Agaricomycetes</taxon>
        <taxon>Agaricomycetidae</taxon>
        <taxon>Agaricales</taxon>
        <taxon>Marasmiineae</taxon>
        <taxon>Physalacriaceae</taxon>
        <taxon>Desarmillaria</taxon>
    </lineage>
</organism>
<dbReference type="EMBL" id="JAUEPS010000029">
    <property type="protein sequence ID" value="KAK0453024.1"/>
    <property type="molecule type" value="Genomic_DNA"/>
</dbReference>
<evidence type="ECO:0000313" key="3">
    <source>
        <dbReference type="Proteomes" id="UP001175211"/>
    </source>
</evidence>
<dbReference type="GeneID" id="85353385"/>
<gene>
    <name evidence="2" type="ORF">EV420DRAFT_1482015</name>
</gene>
<sequence>MPRPQKYKTQEERLQATKDKSKRYYEKHKQDISKWRKNAYHVKHNNQRIEYPNSTQANVQNTNWYEISPIAVTVPIPPPCLHPFPKLSAESRAILQEFEDFIGGKTPSDYVEYLLGQYFKDKSRCQGQIAVFVEPLDSLYHMRKSYDSITAQALQADGHSDRQKELEKLGSPMVKLIFWLEDIWHVAVDGPYHLCISDNTWRLAWQKQSK</sequence>
<evidence type="ECO:0000313" key="2">
    <source>
        <dbReference type="EMBL" id="KAK0453024.1"/>
    </source>
</evidence>
<evidence type="ECO:0000256" key="1">
    <source>
        <dbReference type="SAM" id="MobiDB-lite"/>
    </source>
</evidence>
<accession>A0AA39K4H2</accession>
<dbReference type="RefSeq" id="XP_060328360.1">
    <property type="nucleotide sequence ID" value="XM_060469837.1"/>
</dbReference>
<dbReference type="Proteomes" id="UP001175211">
    <property type="component" value="Unassembled WGS sequence"/>
</dbReference>
<reference evidence="2" key="1">
    <citation type="submission" date="2023-06" db="EMBL/GenBank/DDBJ databases">
        <authorList>
            <consortium name="Lawrence Berkeley National Laboratory"/>
            <person name="Ahrendt S."/>
            <person name="Sahu N."/>
            <person name="Indic B."/>
            <person name="Wong-Bajracharya J."/>
            <person name="Merenyi Z."/>
            <person name="Ke H.-M."/>
            <person name="Monk M."/>
            <person name="Kocsube S."/>
            <person name="Drula E."/>
            <person name="Lipzen A."/>
            <person name="Balint B."/>
            <person name="Henrissat B."/>
            <person name="Andreopoulos B."/>
            <person name="Martin F.M."/>
            <person name="Harder C.B."/>
            <person name="Rigling D."/>
            <person name="Ford K.L."/>
            <person name="Foster G.D."/>
            <person name="Pangilinan J."/>
            <person name="Papanicolaou A."/>
            <person name="Barry K."/>
            <person name="LaButti K."/>
            <person name="Viragh M."/>
            <person name="Koriabine M."/>
            <person name="Yan M."/>
            <person name="Riley R."/>
            <person name="Champramary S."/>
            <person name="Plett K.L."/>
            <person name="Tsai I.J."/>
            <person name="Slot J."/>
            <person name="Sipos G."/>
            <person name="Plett J."/>
            <person name="Nagy L.G."/>
            <person name="Grigoriev I.V."/>
        </authorList>
    </citation>
    <scope>NUCLEOTIDE SEQUENCE</scope>
    <source>
        <strain evidence="2">CCBAS 213</strain>
    </source>
</reference>
<protein>
    <submittedName>
        <fullName evidence="2">Uncharacterized protein</fullName>
    </submittedName>
</protein>
<keyword evidence="3" id="KW-1185">Reference proteome</keyword>
<proteinExistence type="predicted"/>
<feature type="compositionally biased region" description="Basic and acidic residues" evidence="1">
    <location>
        <begin position="8"/>
        <end position="30"/>
    </location>
</feature>
<dbReference type="AlphaFoldDB" id="A0AA39K4H2"/>